<dbReference type="AlphaFoldDB" id="A0A327S7W7"/>
<feature type="domain" description="Peptidase M16 N-terminal" evidence="4">
    <location>
        <begin position="57"/>
        <end position="201"/>
    </location>
</feature>
<dbReference type="PANTHER" id="PTHR11851">
    <property type="entry name" value="METALLOPROTEASE"/>
    <property type="match status" value="1"/>
</dbReference>
<keyword evidence="6" id="KW-0645">Protease</keyword>
<dbReference type="PANTHER" id="PTHR11851:SF49">
    <property type="entry name" value="MITOCHONDRIAL-PROCESSING PEPTIDASE SUBUNIT ALPHA"/>
    <property type="match status" value="1"/>
</dbReference>
<dbReference type="InterPro" id="IPR050361">
    <property type="entry name" value="MPP/UQCRC_Complex"/>
</dbReference>
<feature type="domain" description="Peptidase M16 C-terminal" evidence="5">
    <location>
        <begin position="213"/>
        <end position="384"/>
    </location>
</feature>
<evidence type="ECO:0000259" key="5">
    <source>
        <dbReference type="Pfam" id="PF05193"/>
    </source>
</evidence>
<comment type="similarity">
    <text evidence="2 3">Belongs to the peptidase M16 family.</text>
</comment>
<dbReference type="SUPFAM" id="SSF63411">
    <property type="entry name" value="LuxS/MPP-like metallohydrolase"/>
    <property type="match status" value="4"/>
</dbReference>
<proteinExistence type="inferred from homology"/>
<dbReference type="InterPro" id="IPR011249">
    <property type="entry name" value="Metalloenz_LuxS/M16"/>
</dbReference>
<protein>
    <submittedName>
        <fullName evidence="6">Zinc protease</fullName>
    </submittedName>
</protein>
<keyword evidence="6" id="KW-0378">Hydrolase</keyword>
<feature type="domain" description="Peptidase M16 C-terminal" evidence="5">
    <location>
        <begin position="682"/>
        <end position="860"/>
    </location>
</feature>
<dbReference type="OrthoDB" id="9811314at2"/>
<dbReference type="Pfam" id="PF00675">
    <property type="entry name" value="Peptidase_M16"/>
    <property type="match status" value="2"/>
</dbReference>
<dbReference type="PROSITE" id="PS00143">
    <property type="entry name" value="INSULINASE"/>
    <property type="match status" value="1"/>
</dbReference>
<dbReference type="Pfam" id="PF05193">
    <property type="entry name" value="Peptidase_M16_C"/>
    <property type="match status" value="2"/>
</dbReference>
<keyword evidence="7" id="KW-1185">Reference proteome</keyword>
<organism evidence="6 7">
    <name type="scientific">Gelidibacter algens</name>
    <dbReference type="NCBI Taxonomy" id="49280"/>
    <lineage>
        <taxon>Bacteria</taxon>
        <taxon>Pseudomonadati</taxon>
        <taxon>Bacteroidota</taxon>
        <taxon>Flavobacteriia</taxon>
        <taxon>Flavobacteriales</taxon>
        <taxon>Flavobacteriaceae</taxon>
        <taxon>Gelidibacter</taxon>
    </lineage>
</organism>
<evidence type="ECO:0000256" key="1">
    <source>
        <dbReference type="ARBA" id="ARBA00001947"/>
    </source>
</evidence>
<evidence type="ECO:0000256" key="2">
    <source>
        <dbReference type="ARBA" id="ARBA00007261"/>
    </source>
</evidence>
<dbReference type="InterPro" id="IPR001431">
    <property type="entry name" value="Pept_M16_Zn_BS"/>
</dbReference>
<feature type="domain" description="Peptidase M16 N-terminal" evidence="4">
    <location>
        <begin position="530"/>
        <end position="632"/>
    </location>
</feature>
<evidence type="ECO:0000259" key="4">
    <source>
        <dbReference type="Pfam" id="PF00675"/>
    </source>
</evidence>
<comment type="caution">
    <text evidence="6">The sequence shown here is derived from an EMBL/GenBank/DDBJ whole genome shotgun (WGS) entry which is preliminary data.</text>
</comment>
<name>A0A327S7W7_9FLAO</name>
<evidence type="ECO:0000313" key="6">
    <source>
        <dbReference type="EMBL" id="RAJ25149.1"/>
    </source>
</evidence>
<dbReference type="Gene3D" id="3.30.830.10">
    <property type="entry name" value="Metalloenzyme, LuxS/M16 peptidase-like"/>
    <property type="match status" value="4"/>
</dbReference>
<gene>
    <name evidence="6" type="ORF">LX77_01450</name>
</gene>
<accession>A0A327S7W7</accession>
<dbReference type="GO" id="GO:0004222">
    <property type="term" value="F:metalloendopeptidase activity"/>
    <property type="evidence" value="ECO:0007669"/>
    <property type="project" value="InterPro"/>
</dbReference>
<reference evidence="6 7" key="1">
    <citation type="submission" date="2018-06" db="EMBL/GenBank/DDBJ databases">
        <title>Genomic Encyclopedia of Archaeal and Bacterial Type Strains, Phase II (KMG-II): from individual species to whole genera.</title>
        <authorList>
            <person name="Goeker M."/>
        </authorList>
    </citation>
    <scope>NUCLEOTIDE SEQUENCE [LARGE SCALE GENOMIC DNA]</scope>
    <source>
        <strain evidence="6 7">DSM 12408</strain>
    </source>
</reference>
<sequence>MTILQNTLKTFVLTFSVVFSLQLVSAQDIISKFDKVQELGGISEYLYTPNGMNLLLLQDNSAPVVTVQIVYRVGSKHEISGNTGSTHLLEHLMFKGTPTFNKRNGNAISSVLQGIGAQMNATTWNDRTNYYTTIPSDKIALPLQIEADRMRNSLLLKEDKDTEMTVVRNEFERGENNPNSVLNKEVWASAYMAHTYHHSTIGWRSDIEKAPIETLRDFYNTYYWPDNATLTIIGDFQKESLFELIDKYFGKITKAPHIMPQPYTEEPLQYGPRRVVIKKPGQMSVILKGYKIPGRLHEDLPALQVLGQLIGSGPSSALNRELIDTGEAFYVYSDASNFQEVGLFTIGAGFNPSKKHEYLELKIDSIITKFIESGIQQTDVDRVVGKLNTQTILAKDGSGRIAGELNEAIAGGDWTDYVNGEERLKMVTVEDVLRVAKTYLVEDQSTTGYYIPQAAGSNQNQEKHASNYIQNDSKYYYRNTESEPISKENVSEEVAVKTSNKSSFEVPTIAVLSKLDYTRKKVAGIDVITSKTGAKGFVTVAASFPIAAYFNTKKNEAIPSLTTSMLSKGTTKNNKFQFSEKLEKLGVSLSVDADTYNVNFGFKCLAKDINMVVNLLAEELRFPLFDEQEFNILIEQMKGNLKQGLSDPWTKGNIVFSQNIYSEGHPNYSISIEQSIENIEKATIAELKAFHKNYFGIKDMHLVAVGDVDVNILYASLKKAFSGWNNGITEAIKYITPNKVNGKTEVVTIPQKPSAELFVGQYTGLKRSDADFIPFYIGNNVLGSGFSGRLMRTVRDEDGLTYSIESSHGSHIYTEGNWTVNASFNPSLFQQGLDATMIQIKKWRNEGVTTEEVEAIKSNLIGGFKVGMATTSGLANTILSLVERGLEPDYIDQYPKDIEAVTTEQVNTVIKKYIDLDKIIIIKSGSLDSDGNPLN</sequence>
<evidence type="ECO:0000313" key="7">
    <source>
        <dbReference type="Proteomes" id="UP000248987"/>
    </source>
</evidence>
<comment type="cofactor">
    <cofactor evidence="1">
        <name>Zn(2+)</name>
        <dbReference type="ChEBI" id="CHEBI:29105"/>
    </cofactor>
</comment>
<dbReference type="Proteomes" id="UP000248987">
    <property type="component" value="Unassembled WGS sequence"/>
</dbReference>
<dbReference type="GO" id="GO:0006508">
    <property type="term" value="P:proteolysis"/>
    <property type="evidence" value="ECO:0007669"/>
    <property type="project" value="UniProtKB-KW"/>
</dbReference>
<evidence type="ECO:0000256" key="3">
    <source>
        <dbReference type="RuleBase" id="RU004447"/>
    </source>
</evidence>
<dbReference type="InterPro" id="IPR011765">
    <property type="entry name" value="Pept_M16_N"/>
</dbReference>
<dbReference type="RefSeq" id="WP_083994036.1">
    <property type="nucleotide sequence ID" value="NZ_LZRN01000081.1"/>
</dbReference>
<dbReference type="InterPro" id="IPR007863">
    <property type="entry name" value="Peptidase_M16_C"/>
</dbReference>
<dbReference type="GO" id="GO:0046872">
    <property type="term" value="F:metal ion binding"/>
    <property type="evidence" value="ECO:0007669"/>
    <property type="project" value="InterPro"/>
</dbReference>
<dbReference type="EMBL" id="QLLQ01000004">
    <property type="protein sequence ID" value="RAJ25149.1"/>
    <property type="molecule type" value="Genomic_DNA"/>
</dbReference>